<evidence type="ECO:0000313" key="7">
    <source>
        <dbReference type="Proteomes" id="UP000659654"/>
    </source>
</evidence>
<dbReference type="OrthoDB" id="10391257at2759"/>
<dbReference type="GO" id="GO:0006508">
    <property type="term" value="P:proteolysis"/>
    <property type="evidence" value="ECO:0007669"/>
    <property type="project" value="InterPro"/>
</dbReference>
<evidence type="ECO:0000256" key="2">
    <source>
        <dbReference type="SAM" id="SignalP"/>
    </source>
</evidence>
<name>A0A1I7RW27_BURXY</name>
<reference evidence="8" key="1">
    <citation type="submission" date="2016-11" db="UniProtKB">
        <authorList>
            <consortium name="WormBaseParasite"/>
        </authorList>
    </citation>
    <scope>IDENTIFICATION</scope>
</reference>
<evidence type="ECO:0000313" key="6">
    <source>
        <dbReference type="Proteomes" id="UP000095284"/>
    </source>
</evidence>
<dbReference type="PANTHER" id="PTHR47966">
    <property type="entry name" value="BETA-SITE APP-CLEAVING ENZYME, ISOFORM A-RELATED"/>
    <property type="match status" value="1"/>
</dbReference>
<dbReference type="GO" id="GO:0004190">
    <property type="term" value="F:aspartic-type endopeptidase activity"/>
    <property type="evidence" value="ECO:0007669"/>
    <property type="project" value="InterPro"/>
</dbReference>
<dbReference type="InterPro" id="IPR033121">
    <property type="entry name" value="PEPTIDASE_A1"/>
</dbReference>
<evidence type="ECO:0000313" key="5">
    <source>
        <dbReference type="EMBL" id="CAG9095045.1"/>
    </source>
</evidence>
<dbReference type="Pfam" id="PF00026">
    <property type="entry name" value="Asp"/>
    <property type="match status" value="1"/>
</dbReference>
<accession>A0A1I7RW27</accession>
<dbReference type="PROSITE" id="PS51767">
    <property type="entry name" value="PEPTIDASE_A1"/>
    <property type="match status" value="1"/>
</dbReference>
<dbReference type="InterPro" id="IPR001461">
    <property type="entry name" value="Aspartic_peptidase_A1"/>
</dbReference>
<reference evidence="5" key="2">
    <citation type="submission" date="2020-08" db="EMBL/GenBank/DDBJ databases">
        <authorList>
            <person name="Kikuchi T."/>
        </authorList>
    </citation>
    <scope>NUCLEOTIDE SEQUENCE</scope>
    <source>
        <strain evidence="4">Ka4C1</strain>
    </source>
</reference>
<dbReference type="WBParaSite" id="BXY_0494000.1">
    <property type="protein sequence ID" value="BXY_0494000.1"/>
    <property type="gene ID" value="BXY_0494000"/>
</dbReference>
<feature type="chain" id="PRO_5035399588" evidence="2">
    <location>
        <begin position="17"/>
        <end position="342"/>
    </location>
</feature>
<proteinExistence type="inferred from homology"/>
<dbReference type="Proteomes" id="UP000095284">
    <property type="component" value="Unplaced"/>
</dbReference>
<dbReference type="SMR" id="A0A1I7RW27"/>
<dbReference type="Gene3D" id="2.40.70.10">
    <property type="entry name" value="Acid Proteases"/>
    <property type="match status" value="2"/>
</dbReference>
<dbReference type="EMBL" id="CAJFCV020000002">
    <property type="protein sequence ID" value="CAG9095045.1"/>
    <property type="molecule type" value="Genomic_DNA"/>
</dbReference>
<sequence length="342" mass="38602">MKWVTVVLAVVTAVTAKTAVWTERIHFTDRTYNNLEVIVDLASTDSFLIEGRCENCPFRGINRRFYPEKSSTFEKAGGRFGQKFDEDLNIAQGGISGYIGEDLVGSSKTLRGKFGLVKRLDGTFDPATTLEAERVAGRIGLSLNTSSDMNLLEHYFEGVSRKLVCFAPKCVENSNKVDECQTILFKGQFPVDGYENYTAARVEDSRSGLWQFKVDSFKGPSVQAHSFNAILSTTTPDLVVPKDVYEAFSTHFNVRQDENDRTVDCRHRYETSPVVVTVNRVEMPIQARDLISYDIWTKTCSLRVRPAENLDRNTWIFGSVFTDSVGICLDFDERNINFLKVL</sequence>
<dbReference type="EMBL" id="CAJFDI010000002">
    <property type="protein sequence ID" value="CAD5214507.1"/>
    <property type="molecule type" value="Genomic_DNA"/>
</dbReference>
<evidence type="ECO:0000313" key="8">
    <source>
        <dbReference type="WBParaSite" id="BXY_0494000.1"/>
    </source>
</evidence>
<keyword evidence="2" id="KW-0732">Signal</keyword>
<dbReference type="Proteomes" id="UP000582659">
    <property type="component" value="Unassembled WGS sequence"/>
</dbReference>
<dbReference type="AlphaFoldDB" id="A0A1I7RW27"/>
<dbReference type="SUPFAM" id="SSF50630">
    <property type="entry name" value="Acid proteases"/>
    <property type="match status" value="1"/>
</dbReference>
<dbReference type="InterPro" id="IPR021109">
    <property type="entry name" value="Peptidase_aspartic_dom_sf"/>
</dbReference>
<evidence type="ECO:0000259" key="3">
    <source>
        <dbReference type="PROSITE" id="PS51767"/>
    </source>
</evidence>
<keyword evidence="7" id="KW-1185">Reference proteome</keyword>
<evidence type="ECO:0000256" key="1">
    <source>
        <dbReference type="ARBA" id="ARBA00007447"/>
    </source>
</evidence>
<dbReference type="Proteomes" id="UP000659654">
    <property type="component" value="Unassembled WGS sequence"/>
</dbReference>
<evidence type="ECO:0000313" key="4">
    <source>
        <dbReference type="EMBL" id="CAD5214507.1"/>
    </source>
</evidence>
<dbReference type="PANTHER" id="PTHR47966:SF51">
    <property type="entry name" value="BETA-SITE APP-CLEAVING ENZYME, ISOFORM A-RELATED"/>
    <property type="match status" value="1"/>
</dbReference>
<gene>
    <name evidence="4" type="ORF">BXYJ_LOCUS3564</name>
</gene>
<feature type="signal peptide" evidence="2">
    <location>
        <begin position="1"/>
        <end position="16"/>
    </location>
</feature>
<comment type="similarity">
    <text evidence="1">Belongs to the peptidase A1 family.</text>
</comment>
<organism evidence="6 8">
    <name type="scientific">Bursaphelenchus xylophilus</name>
    <name type="common">Pinewood nematode worm</name>
    <name type="synonym">Aphelenchoides xylophilus</name>
    <dbReference type="NCBI Taxonomy" id="6326"/>
    <lineage>
        <taxon>Eukaryota</taxon>
        <taxon>Metazoa</taxon>
        <taxon>Ecdysozoa</taxon>
        <taxon>Nematoda</taxon>
        <taxon>Chromadorea</taxon>
        <taxon>Rhabditida</taxon>
        <taxon>Tylenchina</taxon>
        <taxon>Tylenchomorpha</taxon>
        <taxon>Aphelenchoidea</taxon>
        <taxon>Aphelenchoididae</taxon>
        <taxon>Bursaphelenchus</taxon>
    </lineage>
</organism>
<protein>
    <submittedName>
        <fullName evidence="4">(pine wood nematode) hypothetical protein</fullName>
    </submittedName>
    <submittedName>
        <fullName evidence="8">Peptidase A1 domain-containing protein</fullName>
    </submittedName>
</protein>
<feature type="domain" description="Peptidase A1" evidence="3">
    <location>
        <begin position="21"/>
        <end position="339"/>
    </location>
</feature>